<dbReference type="InterPro" id="IPR000531">
    <property type="entry name" value="Beta-barrel_TonB"/>
</dbReference>
<keyword evidence="7 9" id="KW-0472">Membrane</keyword>
<name>A0A7T0BX10_9BACT</name>
<dbReference type="InterPro" id="IPR010917">
    <property type="entry name" value="TonB_rcpt_CS"/>
</dbReference>
<keyword evidence="2 9" id="KW-0813">Transport</keyword>
<comment type="similarity">
    <text evidence="9 10">Belongs to the TonB-dependent receptor family.</text>
</comment>
<protein>
    <submittedName>
        <fullName evidence="13">TonB-dependent receptor</fullName>
    </submittedName>
</protein>
<dbReference type="InterPro" id="IPR037066">
    <property type="entry name" value="Plug_dom_sf"/>
</dbReference>
<dbReference type="PROSITE" id="PS01156">
    <property type="entry name" value="TONB_DEPENDENT_REC_2"/>
    <property type="match status" value="1"/>
</dbReference>
<feature type="domain" description="TonB-dependent receptor plug" evidence="12">
    <location>
        <begin position="68"/>
        <end position="169"/>
    </location>
</feature>
<dbReference type="AlphaFoldDB" id="A0A7T0BX10"/>
<dbReference type="PROSITE" id="PS52016">
    <property type="entry name" value="TONB_DEPENDENT_REC_3"/>
    <property type="match status" value="1"/>
</dbReference>
<gene>
    <name evidence="13" type="ORF">G3M70_11725</name>
</gene>
<keyword evidence="4 9" id="KW-0812">Transmembrane</keyword>
<comment type="subcellular location">
    <subcellularLocation>
        <location evidence="1 9">Cell outer membrane</location>
        <topology evidence="1 9">Multi-pass membrane protein</topology>
    </subcellularLocation>
</comment>
<feature type="domain" description="TonB-dependent receptor-like beta-barrel" evidence="11">
    <location>
        <begin position="248"/>
        <end position="692"/>
    </location>
</feature>
<dbReference type="EMBL" id="CP048685">
    <property type="protein sequence ID" value="QPJ62501.1"/>
    <property type="molecule type" value="Genomic_DNA"/>
</dbReference>
<dbReference type="PANTHER" id="PTHR32552:SF84">
    <property type="entry name" value="TONB-DEPENDENT RECEPTOR-RELATED"/>
    <property type="match status" value="1"/>
</dbReference>
<dbReference type="PANTHER" id="PTHR32552">
    <property type="entry name" value="FERRICHROME IRON RECEPTOR-RELATED"/>
    <property type="match status" value="1"/>
</dbReference>
<keyword evidence="3 9" id="KW-1134">Transmembrane beta strand</keyword>
<proteinExistence type="inferred from homology"/>
<keyword evidence="13" id="KW-0675">Receptor</keyword>
<accession>A0A7T0BX10</accession>
<evidence type="ECO:0000256" key="3">
    <source>
        <dbReference type="ARBA" id="ARBA00022452"/>
    </source>
</evidence>
<dbReference type="InterPro" id="IPR036942">
    <property type="entry name" value="Beta-barrel_TonB_sf"/>
</dbReference>
<evidence type="ECO:0000313" key="14">
    <source>
        <dbReference type="Proteomes" id="UP000594688"/>
    </source>
</evidence>
<evidence type="ECO:0000256" key="2">
    <source>
        <dbReference type="ARBA" id="ARBA00022448"/>
    </source>
</evidence>
<evidence type="ECO:0000256" key="6">
    <source>
        <dbReference type="ARBA" id="ARBA00023077"/>
    </source>
</evidence>
<evidence type="ECO:0000256" key="7">
    <source>
        <dbReference type="ARBA" id="ARBA00023136"/>
    </source>
</evidence>
<keyword evidence="8 9" id="KW-0998">Cell outer membrane</keyword>
<dbReference type="Gene3D" id="2.170.130.10">
    <property type="entry name" value="TonB-dependent receptor, plug domain"/>
    <property type="match status" value="1"/>
</dbReference>
<dbReference type="GO" id="GO:0009279">
    <property type="term" value="C:cell outer membrane"/>
    <property type="evidence" value="ECO:0007669"/>
    <property type="project" value="UniProtKB-SubCell"/>
</dbReference>
<evidence type="ECO:0000256" key="4">
    <source>
        <dbReference type="ARBA" id="ARBA00022692"/>
    </source>
</evidence>
<evidence type="ECO:0000256" key="1">
    <source>
        <dbReference type="ARBA" id="ARBA00004571"/>
    </source>
</evidence>
<dbReference type="InterPro" id="IPR039426">
    <property type="entry name" value="TonB-dep_rcpt-like"/>
</dbReference>
<dbReference type="Pfam" id="PF07715">
    <property type="entry name" value="Plug"/>
    <property type="match status" value="1"/>
</dbReference>
<keyword evidence="6 10" id="KW-0798">TonB box</keyword>
<dbReference type="GO" id="GO:0015344">
    <property type="term" value="F:siderophore uptake transmembrane transporter activity"/>
    <property type="evidence" value="ECO:0007669"/>
    <property type="project" value="TreeGrafter"/>
</dbReference>
<dbReference type="Proteomes" id="UP000594688">
    <property type="component" value="Chromosome"/>
</dbReference>
<organism evidence="13 14">
    <name type="scientific">Candidatus Nitronauta litoralis</name>
    <dbReference type="NCBI Taxonomy" id="2705533"/>
    <lineage>
        <taxon>Bacteria</taxon>
        <taxon>Pseudomonadati</taxon>
        <taxon>Nitrospinota/Tectimicrobiota group</taxon>
        <taxon>Nitrospinota</taxon>
        <taxon>Nitrospinia</taxon>
        <taxon>Nitrospinales</taxon>
        <taxon>Nitrospinaceae</taxon>
        <taxon>Candidatus Nitronauta</taxon>
    </lineage>
</organism>
<evidence type="ECO:0000259" key="12">
    <source>
        <dbReference type="Pfam" id="PF07715"/>
    </source>
</evidence>
<evidence type="ECO:0000313" key="13">
    <source>
        <dbReference type="EMBL" id="QPJ62501.1"/>
    </source>
</evidence>
<dbReference type="InterPro" id="IPR012910">
    <property type="entry name" value="Plug_dom"/>
</dbReference>
<keyword evidence="5" id="KW-0732">Signal</keyword>
<reference evidence="13 14" key="1">
    <citation type="submission" date="2020-02" db="EMBL/GenBank/DDBJ databases">
        <title>Genomic and physiological characterization of two novel Nitrospinaceae genera.</title>
        <authorList>
            <person name="Mueller A.J."/>
            <person name="Jung M.-Y."/>
            <person name="Strachan C.R."/>
            <person name="Herbold C.W."/>
            <person name="Kirkegaard R.H."/>
            <person name="Daims H."/>
        </authorList>
    </citation>
    <scope>NUCLEOTIDE SEQUENCE [LARGE SCALE GENOMIC DNA]</scope>
    <source>
        <strain evidence="13">EB</strain>
    </source>
</reference>
<dbReference type="Pfam" id="PF00593">
    <property type="entry name" value="TonB_dep_Rec_b-barrel"/>
    <property type="match status" value="1"/>
</dbReference>
<evidence type="ECO:0000256" key="9">
    <source>
        <dbReference type="PROSITE-ProRule" id="PRU01360"/>
    </source>
</evidence>
<dbReference type="SUPFAM" id="SSF56935">
    <property type="entry name" value="Porins"/>
    <property type="match status" value="1"/>
</dbReference>
<evidence type="ECO:0000256" key="5">
    <source>
        <dbReference type="ARBA" id="ARBA00022729"/>
    </source>
</evidence>
<sequence>MNKIVVSTFAVFIIMILPVLAMSDDSKTDYSNSSKTSSKLVLDEIPIFAKETLLETPSETSSRLGLSIRETPASVHIEKNSVMMNRGYFTPSEAIERMPGIIAGNPPAAQMSFSMRGFSANQIHILRDGIWLGPAGMVGRPSNSFNLDRIEVLKGPASVLQGQGVIGGVINMVTKSPVKNEAYTGEVLASYGRFDNYMAAGGFGGPIGNNIWFRTDISQTGTSGYVDDGGTRSLNSTGSILWRPNDRFDVKFQYDFLDDDLANYWGTPLVSQAFATQPLSGVISTKDGRTLDRRMRFLNFNVADHLAESTQHFTRGDISFKATNEIQLKNTFYYFDAERAWANSETFSFNSGTGLIDRDRFFVGHEQVTLGNRFTAKLDNRILGRSNRTLVGVDYQHVDFVRNSRFFGNFDSVNPFNPTPGSFPNLSASFRNPTVIETIAVFMEETLKITDKFRAVAGFRYDHIDLDRDSFNLDGSFNTRNAFQRDFEPLSWRAGIVYDVTPAWSGYFQWSTGADPIGSNIFVVNGNQNFDLTNARQWEIGLKGSFLEDRGHITLAYFDIERTNILSPGGPGGAVQNIGSQFSDGVEVDGAFEITKDWNIGGNFAYTNANFGVFGANSGNTPPNVAKWTANFITSYQNIANLPIEVGAAVRYVGDRFGDNANIITLEDYTVADVFGSYTWGPVKFTAKVTNLFDEKYAYWQDPFYTSEVLLGAPRGFQLNAHYRF</sequence>
<dbReference type="CDD" id="cd01347">
    <property type="entry name" value="ligand_gated_channel"/>
    <property type="match status" value="1"/>
</dbReference>
<dbReference type="Gene3D" id="2.40.170.20">
    <property type="entry name" value="TonB-dependent receptor, beta-barrel domain"/>
    <property type="match status" value="1"/>
</dbReference>
<evidence type="ECO:0000256" key="10">
    <source>
        <dbReference type="RuleBase" id="RU003357"/>
    </source>
</evidence>
<dbReference type="KEGG" id="nli:G3M70_11725"/>
<evidence type="ECO:0000259" key="11">
    <source>
        <dbReference type="Pfam" id="PF00593"/>
    </source>
</evidence>
<evidence type="ECO:0000256" key="8">
    <source>
        <dbReference type="ARBA" id="ARBA00023237"/>
    </source>
</evidence>